<comment type="subunit">
    <text evidence="6">Component of the Mediator complex.</text>
</comment>
<dbReference type="GO" id="GO:0060261">
    <property type="term" value="P:positive regulation of transcription initiation by RNA polymerase II"/>
    <property type="evidence" value="ECO:0007669"/>
    <property type="project" value="EnsemblFungi"/>
</dbReference>
<dbReference type="GO" id="GO:0000122">
    <property type="term" value="P:negative regulation of transcription by RNA polymerase II"/>
    <property type="evidence" value="ECO:0007669"/>
    <property type="project" value="EnsemblFungi"/>
</dbReference>
<sequence>MADQLTSIESKTKDLIETFNELNLTVYDYANTDDTQNSILNNLNKIITTIKDLNQDSFALSKTEKNVNIPLDVIQYIENTRNPDVYTREFVESIQLANDYQREKQLALKNMSKKLGQGILDVFCGDNTDEDIDDDEKIKIKESVESIWRRGGIQ</sequence>
<organism evidence="7 8">
    <name type="scientific">Hanseniaspora guilliermondii</name>
    <dbReference type="NCBI Taxonomy" id="56406"/>
    <lineage>
        <taxon>Eukaryota</taxon>
        <taxon>Fungi</taxon>
        <taxon>Dikarya</taxon>
        <taxon>Ascomycota</taxon>
        <taxon>Saccharomycotina</taxon>
        <taxon>Saccharomycetes</taxon>
        <taxon>Saccharomycodales</taxon>
        <taxon>Saccharomycodaceae</taxon>
        <taxon>Hanseniaspora</taxon>
    </lineage>
</organism>
<evidence type="ECO:0000256" key="4">
    <source>
        <dbReference type="ARBA" id="ARBA00023163"/>
    </source>
</evidence>
<keyword evidence="4 6" id="KW-0804">Transcription</keyword>
<comment type="function">
    <text evidence="6">Component of the Mediator complex, a coactivator involved in the regulated transcription of nearly all RNA polymerase II-dependent genes. Mediator functions as a bridge to convey information from gene-specific regulatory proteins to the basal RNA polymerase II transcription machinery. Mediator is recruited to promoters by direct interactions with regulatory proteins and serves as a scaffold for the assembly of a functional preinitiation complex with RNA polymerase II and the general transcription factors.</text>
</comment>
<comment type="subcellular location">
    <subcellularLocation>
        <location evidence="1 6">Nucleus</location>
    </subcellularLocation>
</comment>
<keyword evidence="8" id="KW-1185">Reference proteome</keyword>
<protein>
    <recommendedName>
        <fullName evidence="6">Mediator of RNA polymerase II transcription subunit 10</fullName>
    </recommendedName>
    <alternativeName>
        <fullName evidence="6">Mediator complex subunit 10</fullName>
    </alternativeName>
</protein>
<keyword evidence="6" id="KW-0010">Activator</keyword>
<accession>A0A1L0CQV7</accession>
<dbReference type="OrthoDB" id="337270at2759"/>
<dbReference type="GO" id="GO:0032968">
    <property type="term" value="P:positive regulation of transcription elongation by RNA polymerase II"/>
    <property type="evidence" value="ECO:0007669"/>
    <property type="project" value="EnsemblFungi"/>
</dbReference>
<dbReference type="GO" id="GO:0003712">
    <property type="term" value="F:transcription coregulator activity"/>
    <property type="evidence" value="ECO:0007669"/>
    <property type="project" value="InterPro"/>
</dbReference>
<dbReference type="AlphaFoldDB" id="A0A1L0CQV7"/>
<evidence type="ECO:0000313" key="8">
    <source>
        <dbReference type="Proteomes" id="UP000183365"/>
    </source>
</evidence>
<reference evidence="8" key="1">
    <citation type="submission" date="2016-11" db="EMBL/GenBank/DDBJ databases">
        <authorList>
            <person name="Guldener U."/>
        </authorList>
    </citation>
    <scope>NUCLEOTIDE SEQUENCE [LARGE SCALE GENOMIC DNA]</scope>
</reference>
<dbReference type="GO" id="GO:0070847">
    <property type="term" value="C:core mediator complex"/>
    <property type="evidence" value="ECO:0007669"/>
    <property type="project" value="EnsemblFungi"/>
</dbReference>
<keyword evidence="5 6" id="KW-0539">Nucleus</keyword>
<dbReference type="VEuPathDB" id="FungiDB:HGUI_03097"/>
<comment type="similarity">
    <text evidence="2 6">Belongs to the Mediator complex subunit 10 family.</text>
</comment>
<dbReference type="Proteomes" id="UP000183365">
    <property type="component" value="Unassembled WGS sequence"/>
</dbReference>
<evidence type="ECO:0000256" key="3">
    <source>
        <dbReference type="ARBA" id="ARBA00023015"/>
    </source>
</evidence>
<dbReference type="GO" id="GO:0051123">
    <property type="term" value="P:RNA polymerase II preinitiation complex assembly"/>
    <property type="evidence" value="ECO:0007669"/>
    <property type="project" value="EnsemblFungi"/>
</dbReference>
<dbReference type="GO" id="GO:0016592">
    <property type="term" value="C:mediator complex"/>
    <property type="evidence" value="ECO:0007669"/>
    <property type="project" value="InterPro"/>
</dbReference>
<evidence type="ECO:0000256" key="2">
    <source>
        <dbReference type="ARBA" id="ARBA00005389"/>
    </source>
</evidence>
<evidence type="ECO:0000313" key="7">
    <source>
        <dbReference type="EMBL" id="SGZ40897.1"/>
    </source>
</evidence>
<evidence type="ECO:0000256" key="6">
    <source>
        <dbReference type="RuleBase" id="RU364146"/>
    </source>
</evidence>
<dbReference type="Pfam" id="PF09748">
    <property type="entry name" value="Med10"/>
    <property type="match status" value="1"/>
</dbReference>
<proteinExistence type="inferred from homology"/>
<dbReference type="InterPro" id="IPR019145">
    <property type="entry name" value="Mediator_Med10"/>
</dbReference>
<gene>
    <name evidence="6" type="primary">MED10</name>
    <name evidence="7" type="ORF">HGUI_03097</name>
</gene>
<keyword evidence="3 6" id="KW-0805">Transcription regulation</keyword>
<evidence type="ECO:0000256" key="5">
    <source>
        <dbReference type="ARBA" id="ARBA00023242"/>
    </source>
</evidence>
<dbReference type="EMBL" id="FQNF01000069">
    <property type="protein sequence ID" value="SGZ40897.1"/>
    <property type="molecule type" value="Genomic_DNA"/>
</dbReference>
<name>A0A1L0CQV7_9ASCO</name>
<evidence type="ECO:0000256" key="1">
    <source>
        <dbReference type="ARBA" id="ARBA00004123"/>
    </source>
</evidence>